<proteinExistence type="predicted"/>
<dbReference type="RefSeq" id="WP_344766289.1">
    <property type="nucleotide sequence ID" value="NZ_BAABAK010000009.1"/>
</dbReference>
<accession>A0ABP7PF94</accession>
<evidence type="ECO:0000313" key="2">
    <source>
        <dbReference type="Proteomes" id="UP001501081"/>
    </source>
</evidence>
<organism evidence="1 2">
    <name type="scientific">Pedobacter ginsengiterrae</name>
    <dbReference type="NCBI Taxonomy" id="871696"/>
    <lineage>
        <taxon>Bacteria</taxon>
        <taxon>Pseudomonadati</taxon>
        <taxon>Bacteroidota</taxon>
        <taxon>Sphingobacteriia</taxon>
        <taxon>Sphingobacteriales</taxon>
        <taxon>Sphingobacteriaceae</taxon>
        <taxon>Pedobacter</taxon>
    </lineage>
</organism>
<evidence type="ECO:0000313" key="1">
    <source>
        <dbReference type="EMBL" id="GAA3964604.1"/>
    </source>
</evidence>
<dbReference type="EMBL" id="BAABAK010000009">
    <property type="protein sequence ID" value="GAA3964604.1"/>
    <property type="molecule type" value="Genomic_DNA"/>
</dbReference>
<keyword evidence="2" id="KW-1185">Reference proteome</keyword>
<protein>
    <submittedName>
        <fullName evidence="1">Uncharacterized protein</fullName>
    </submittedName>
</protein>
<gene>
    <name evidence="1" type="ORF">GCM10022246_17170</name>
</gene>
<comment type="caution">
    <text evidence="1">The sequence shown here is derived from an EMBL/GenBank/DDBJ whole genome shotgun (WGS) entry which is preliminary data.</text>
</comment>
<dbReference type="Proteomes" id="UP001501081">
    <property type="component" value="Unassembled WGS sequence"/>
</dbReference>
<reference evidence="2" key="1">
    <citation type="journal article" date="2019" name="Int. J. Syst. Evol. Microbiol.">
        <title>The Global Catalogue of Microorganisms (GCM) 10K type strain sequencing project: providing services to taxonomists for standard genome sequencing and annotation.</title>
        <authorList>
            <consortium name="The Broad Institute Genomics Platform"/>
            <consortium name="The Broad Institute Genome Sequencing Center for Infectious Disease"/>
            <person name="Wu L."/>
            <person name="Ma J."/>
        </authorList>
    </citation>
    <scope>NUCLEOTIDE SEQUENCE [LARGE SCALE GENOMIC DNA]</scope>
    <source>
        <strain evidence="2">JCM 17338</strain>
    </source>
</reference>
<sequence length="130" mass="14919">MKKTFCTISLICLIFFANGQGIFKREANWKDSKNGIAYEMNIWCKSAKDAKQTKALAIFKMQGNTDLLDNIDLVQGEELKFNISLKSTNTEIQLEPGVYTFKLYHKTLGEKEFEIKLEKGQKVNMQLTVK</sequence>
<name>A0ABP7PF94_9SPHI</name>